<sequence>MKIFKILMLFATVLFAFSPQKLVTDARSQIGVTIYYDPSYSSLAYPMGDVEISKGVCSDVLVRALRLQNIDLQKLIHDDMAKNFSSYPKKWGLKRTDKNIDHRRVLNIATYLKRRGLEVNDATFMPGDILTWQLPGNLPHIGIVSDKFNGSTPLIIHNIGSGTQEEDILDRFKLTGHFRIK</sequence>
<dbReference type="HOGENOM" id="CLU_079833_2_0_7"/>
<gene>
    <name evidence="2" type="ORF">CCV52592_2199</name>
</gene>
<dbReference type="KEGG" id="ccv:CCV52592_2199"/>
<feature type="chain" id="PRO_5002707533" description="DUF1287 domain-containing protein" evidence="1">
    <location>
        <begin position="17"/>
        <end position="181"/>
    </location>
</feature>
<evidence type="ECO:0000313" key="3">
    <source>
        <dbReference type="Proteomes" id="UP000006380"/>
    </source>
</evidence>
<dbReference type="AlphaFoldDB" id="A7GZR3"/>
<protein>
    <recommendedName>
        <fullName evidence="4">DUF1287 domain-containing protein</fullName>
    </recommendedName>
</protein>
<dbReference type="EMBL" id="CP000767">
    <property type="protein sequence ID" value="ABS50392.1"/>
    <property type="molecule type" value="Genomic_DNA"/>
</dbReference>
<reference evidence="2" key="1">
    <citation type="submission" date="2016-07" db="EMBL/GenBank/DDBJ databases">
        <title>Comparative genomics of the Campylobacter concisus group.</title>
        <authorList>
            <person name="Miller W.G."/>
            <person name="Yee E."/>
            <person name="Chapman M.H."/>
            <person name="Huynh S."/>
            <person name="Bono J.L."/>
            <person name="On S.L.W."/>
            <person name="StLeger J."/>
            <person name="Foster G."/>
            <person name="Parker C.T."/>
        </authorList>
    </citation>
    <scope>NUCLEOTIDE SEQUENCE</scope>
    <source>
        <strain evidence="2">525.92</strain>
    </source>
</reference>
<dbReference type="PIRSF" id="PIRSF011444">
    <property type="entry name" value="DUF1287"/>
    <property type="match status" value="1"/>
</dbReference>
<dbReference type="Pfam" id="PF06940">
    <property type="entry name" value="DUF1287"/>
    <property type="match status" value="1"/>
</dbReference>
<dbReference type="RefSeq" id="WP_011992566.1">
    <property type="nucleotide sequence ID" value="NC_009715.2"/>
</dbReference>
<dbReference type="InterPro" id="IPR009706">
    <property type="entry name" value="DUF1287"/>
</dbReference>
<evidence type="ECO:0000313" key="2">
    <source>
        <dbReference type="EMBL" id="ABS50392.1"/>
    </source>
</evidence>
<dbReference type="OrthoDB" id="114026at2"/>
<proteinExistence type="predicted"/>
<evidence type="ECO:0000256" key="1">
    <source>
        <dbReference type="SAM" id="SignalP"/>
    </source>
</evidence>
<keyword evidence="1" id="KW-0732">Signal</keyword>
<feature type="signal peptide" evidence="1">
    <location>
        <begin position="1"/>
        <end position="16"/>
    </location>
</feature>
<organism evidence="2 3">
    <name type="scientific">Campylobacter curvus (strain 525.92)</name>
    <dbReference type="NCBI Taxonomy" id="360105"/>
    <lineage>
        <taxon>Bacteria</taxon>
        <taxon>Pseudomonadati</taxon>
        <taxon>Campylobacterota</taxon>
        <taxon>Epsilonproteobacteria</taxon>
        <taxon>Campylobacterales</taxon>
        <taxon>Campylobacteraceae</taxon>
        <taxon>Campylobacter</taxon>
    </lineage>
</organism>
<dbReference type="STRING" id="360105.CCV52592_2199"/>
<dbReference type="Proteomes" id="UP000006380">
    <property type="component" value="Chromosome"/>
</dbReference>
<name>A7GZR3_CAMC5</name>
<accession>A7GZR3</accession>
<evidence type="ECO:0008006" key="4">
    <source>
        <dbReference type="Google" id="ProtNLM"/>
    </source>
</evidence>
<keyword evidence="3" id="KW-1185">Reference proteome</keyword>